<dbReference type="EMBL" id="PJNW01000023">
    <property type="protein sequence ID" value="PKR87267.1"/>
    <property type="molecule type" value="Genomic_DNA"/>
</dbReference>
<gene>
    <name evidence="1" type="ORF">CXZ10_20935</name>
</gene>
<name>A0A2N3LRR0_9HYPH</name>
<dbReference type="AlphaFoldDB" id="A0A2N3LRR0"/>
<dbReference type="GO" id="GO:0009399">
    <property type="term" value="P:nitrogen fixation"/>
    <property type="evidence" value="ECO:0007669"/>
    <property type="project" value="InterPro"/>
</dbReference>
<organism evidence="1 2">
    <name type="scientific">Pleomorphomonas diazotrophica</name>
    <dbReference type="NCBI Taxonomy" id="1166257"/>
    <lineage>
        <taxon>Bacteria</taxon>
        <taxon>Pseudomonadati</taxon>
        <taxon>Pseudomonadota</taxon>
        <taxon>Alphaproteobacteria</taxon>
        <taxon>Hyphomicrobiales</taxon>
        <taxon>Pleomorphomonadaceae</taxon>
        <taxon>Pleomorphomonas</taxon>
    </lineage>
</organism>
<dbReference type="GO" id="GO:0030701">
    <property type="term" value="F:NAD+-dinitrogen-reductase ADP-D-ribosyltransferase activity"/>
    <property type="evidence" value="ECO:0007669"/>
    <property type="project" value="InterPro"/>
</dbReference>
<protein>
    <submittedName>
        <fullName evidence="1">NAD(+)--dinitrogen-reductase ADP-D-ribosyltransferase</fullName>
    </submittedName>
</protein>
<comment type="caution">
    <text evidence="1">The sequence shown here is derived from an EMBL/GenBank/DDBJ whole genome shotgun (WGS) entry which is preliminary data.</text>
</comment>
<evidence type="ECO:0000313" key="1">
    <source>
        <dbReference type="EMBL" id="PKR87267.1"/>
    </source>
</evidence>
<evidence type="ECO:0000313" key="2">
    <source>
        <dbReference type="Proteomes" id="UP000233491"/>
    </source>
</evidence>
<keyword evidence="2" id="KW-1185">Reference proteome</keyword>
<keyword evidence="1" id="KW-0808">Transferase</keyword>
<dbReference type="Pfam" id="PF07357">
    <property type="entry name" value="DRAT"/>
    <property type="match status" value="1"/>
</dbReference>
<dbReference type="OrthoDB" id="183043at2"/>
<reference evidence="1 2" key="1">
    <citation type="submission" date="2017-12" db="EMBL/GenBank/DDBJ databases">
        <title>Anaerobic carbon monoxide metabolism by Pleomorphomonas carboxyditropha sp. nov., a new mesophilic hydrogenogenic carboxidotroph.</title>
        <authorList>
            <person name="Esquivel-Elizondo S."/>
            <person name="Krajmalnik-Brown R."/>
        </authorList>
    </citation>
    <scope>NUCLEOTIDE SEQUENCE [LARGE SCALE GENOMIC DNA]</scope>
    <source>
        <strain evidence="1 2">R5-392</strain>
    </source>
</reference>
<dbReference type="InterPro" id="IPR009953">
    <property type="entry name" value="DRA_trans"/>
</dbReference>
<dbReference type="Proteomes" id="UP000233491">
    <property type="component" value="Unassembled WGS sequence"/>
</dbReference>
<accession>A0A2N3LRR0</accession>
<sequence length="280" mass="31474">MVAHADISEAGTPDGDLIGHSTNLVGLSTPFLADVAFNARPVPVHISGVREMNGPLFEMLGLADDLAEAGDAFAAYMMAMFGIDREQREAGNGAERRRYRSSYLRLIKGWGYDSNSPEGAVLKGWVESRFGIFPTFHRQRLVRQAPAAWAAYVAEKMSSRFHNNAIMTQLDLLYEFCQWALVRFACPTETHLTLHRGVNDFDEHPIRERLDRRRVVMRLNSLSSFTAERDIADCFGDVILTARVPREKILFFNTLMTSHPLKGEGEYLVIGGDYELSVSR</sequence>
<proteinExistence type="predicted"/>